<comment type="caution">
    <text evidence="2">The sequence shown here is derived from an EMBL/GenBank/DDBJ whole genome shotgun (WGS) entry which is preliminary data.</text>
</comment>
<dbReference type="RefSeq" id="WP_132829710.1">
    <property type="nucleotide sequence ID" value="NZ_SMFP01000007.1"/>
</dbReference>
<evidence type="ECO:0000313" key="3">
    <source>
        <dbReference type="Proteomes" id="UP000294662"/>
    </source>
</evidence>
<dbReference type="InterPro" id="IPR025682">
    <property type="entry name" value="CpXC_dom"/>
</dbReference>
<evidence type="ECO:0000259" key="1">
    <source>
        <dbReference type="Pfam" id="PF14353"/>
    </source>
</evidence>
<accession>A0A4R5ERR6</accession>
<dbReference type="OrthoDB" id="3671014at2"/>
<dbReference type="Proteomes" id="UP000294662">
    <property type="component" value="Unassembled WGS sequence"/>
</dbReference>
<dbReference type="EMBL" id="SMFP01000007">
    <property type="protein sequence ID" value="TDE37535.1"/>
    <property type="molecule type" value="Genomic_DNA"/>
</dbReference>
<sequence length="233" mass="25555">MSLFRSTAIGCPSCGTDIAFEECDSVNADRRPDLRDEILAATFQSLACPACAKTVRMEPQFNYLEVGAGQWIAVFPGRMLPDYIEIEDAITEVFDTSYGARALPAAREIGADLDVRLVFGWPALVEKLVLRAAGLDDVTIELLKLDLMRRLPEVEMGPGRELRVTSVEADALNFNWLLTEAEVPMDGFAANRALYDAIADAPEPWAPIRAQLSDGPFVDMQKLFIGEGRAAAE</sequence>
<evidence type="ECO:0000313" key="2">
    <source>
        <dbReference type="EMBL" id="TDE37535.1"/>
    </source>
</evidence>
<reference evidence="2 3" key="1">
    <citation type="submission" date="2019-03" db="EMBL/GenBank/DDBJ databases">
        <authorList>
            <person name="Zhang S."/>
        </authorList>
    </citation>
    <scope>NUCLEOTIDE SEQUENCE [LARGE SCALE GENOMIC DNA]</scope>
    <source>
        <strain evidence="2 3">S4J41</strain>
    </source>
</reference>
<keyword evidence="3" id="KW-1185">Reference proteome</keyword>
<dbReference type="Pfam" id="PF14353">
    <property type="entry name" value="CpXC"/>
    <property type="match status" value="1"/>
</dbReference>
<gene>
    <name evidence="2" type="ORF">E1B25_12515</name>
</gene>
<organism evidence="2 3">
    <name type="scientific">Antarcticimicrobium sediminis</name>
    <dbReference type="NCBI Taxonomy" id="2546227"/>
    <lineage>
        <taxon>Bacteria</taxon>
        <taxon>Pseudomonadati</taxon>
        <taxon>Pseudomonadota</taxon>
        <taxon>Alphaproteobacteria</taxon>
        <taxon>Rhodobacterales</taxon>
        <taxon>Paracoccaceae</taxon>
        <taxon>Antarcticimicrobium</taxon>
    </lineage>
</organism>
<dbReference type="AlphaFoldDB" id="A0A4R5ERR6"/>
<name>A0A4R5ERR6_9RHOB</name>
<protein>
    <recommendedName>
        <fullName evidence="1">CpXC domain-containing protein</fullName>
    </recommendedName>
</protein>
<proteinExistence type="predicted"/>
<feature type="domain" description="CpXC" evidence="1">
    <location>
        <begin position="9"/>
        <end position="144"/>
    </location>
</feature>